<reference evidence="2" key="1">
    <citation type="submission" date="2023-11" db="EMBL/GenBank/DDBJ databases">
        <title>Genome assemblies of two species of porcelain crab, Petrolisthes cinctipes and Petrolisthes manimaculis (Anomura: Porcellanidae).</title>
        <authorList>
            <person name="Angst P."/>
        </authorList>
    </citation>
    <scope>NUCLEOTIDE SEQUENCE</scope>
    <source>
        <strain evidence="2">PB745_02</strain>
        <tissue evidence="2">Gill</tissue>
    </source>
</reference>
<gene>
    <name evidence="2" type="ORF">Pmani_006178</name>
</gene>
<dbReference type="Proteomes" id="UP001292094">
    <property type="component" value="Unassembled WGS sequence"/>
</dbReference>
<evidence type="ECO:0000313" key="3">
    <source>
        <dbReference type="Proteomes" id="UP001292094"/>
    </source>
</evidence>
<sequence length="405" mass="46232">MSVLFRNTTTSLVNYKYLRCFISSSPSINSKYTVKLTNKFFLKTDKKKRRKKWQDGCFGLSPTIPYQGTNTNTNDDKGVMMGTSRPNKGVMGGTSRPNHRTNHLSKVFLDRITDIMSTGEISTQLSGLGMEIAEVRVLPNIQGINIYWICTSLEASDRIQEVLENYAFPLRHILSQQRIIGHVPIITFVKDDRYRKAQEVERLLALADYGEDFVACDPVHNFYVSTVSHTLSDNIKVNKTVLDSHLFLFFSRPLSDNIKKEIYALEGDTKDVFEEVFQECSSDHITFTDTEPSQDLPSATPSIRHDVLGVHTDKIYRRLQQCMKQSRGEHRLSLSESPGDPFNIIHDPTLPDQEPTRPSDIREWARNINFQVNVPPALYTPQSSTTPQSHHKGYKYEHEFVVLPG</sequence>
<dbReference type="Pfam" id="PF02033">
    <property type="entry name" value="RBFA"/>
    <property type="match status" value="1"/>
</dbReference>
<dbReference type="Gene3D" id="3.30.300.20">
    <property type="match status" value="1"/>
</dbReference>
<dbReference type="EMBL" id="JAWZYT010000472">
    <property type="protein sequence ID" value="KAK4323104.1"/>
    <property type="molecule type" value="Genomic_DNA"/>
</dbReference>
<dbReference type="AlphaFoldDB" id="A0AAE1UM48"/>
<evidence type="ECO:0000256" key="1">
    <source>
        <dbReference type="SAM" id="MobiDB-lite"/>
    </source>
</evidence>
<name>A0AAE1UM48_9EUCA</name>
<dbReference type="InterPro" id="IPR023799">
    <property type="entry name" value="RbfA_dom_sf"/>
</dbReference>
<dbReference type="GO" id="GO:0006364">
    <property type="term" value="P:rRNA processing"/>
    <property type="evidence" value="ECO:0007669"/>
    <property type="project" value="InterPro"/>
</dbReference>
<accession>A0AAE1UM48</accession>
<dbReference type="InterPro" id="IPR039212">
    <property type="entry name" value="RBFA_mitochondrial"/>
</dbReference>
<dbReference type="InterPro" id="IPR015946">
    <property type="entry name" value="KH_dom-like_a/b"/>
</dbReference>
<proteinExistence type="predicted"/>
<evidence type="ECO:0000313" key="2">
    <source>
        <dbReference type="EMBL" id="KAK4323104.1"/>
    </source>
</evidence>
<organism evidence="2 3">
    <name type="scientific">Petrolisthes manimaculis</name>
    <dbReference type="NCBI Taxonomy" id="1843537"/>
    <lineage>
        <taxon>Eukaryota</taxon>
        <taxon>Metazoa</taxon>
        <taxon>Ecdysozoa</taxon>
        <taxon>Arthropoda</taxon>
        <taxon>Crustacea</taxon>
        <taxon>Multicrustacea</taxon>
        <taxon>Malacostraca</taxon>
        <taxon>Eumalacostraca</taxon>
        <taxon>Eucarida</taxon>
        <taxon>Decapoda</taxon>
        <taxon>Pleocyemata</taxon>
        <taxon>Anomura</taxon>
        <taxon>Galatheoidea</taxon>
        <taxon>Porcellanidae</taxon>
        <taxon>Petrolisthes</taxon>
    </lineage>
</organism>
<dbReference type="PANTHER" id="PTHR14725">
    <property type="entry name" value="RIBOSOME-BINDING FACTOR A, MITOCHONDRIAL-RELATED"/>
    <property type="match status" value="1"/>
</dbReference>
<dbReference type="PANTHER" id="PTHR14725:SF0">
    <property type="entry name" value="RIBOSOME-BINDING FACTOR A, MITOCHONDRIAL-RELATED"/>
    <property type="match status" value="1"/>
</dbReference>
<protein>
    <submittedName>
        <fullName evidence="2">Uncharacterized protein</fullName>
    </submittedName>
</protein>
<dbReference type="SUPFAM" id="SSF89919">
    <property type="entry name" value="Ribosome-binding factor A, RbfA"/>
    <property type="match status" value="1"/>
</dbReference>
<dbReference type="InterPro" id="IPR000238">
    <property type="entry name" value="RbfA"/>
</dbReference>
<feature type="region of interest" description="Disordered" evidence="1">
    <location>
        <begin position="330"/>
        <end position="358"/>
    </location>
</feature>
<keyword evidence="3" id="KW-1185">Reference proteome</keyword>
<comment type="caution">
    <text evidence="2">The sequence shown here is derived from an EMBL/GenBank/DDBJ whole genome shotgun (WGS) entry which is preliminary data.</text>
</comment>